<keyword evidence="2" id="KW-1185">Reference proteome</keyword>
<dbReference type="AlphaFoldDB" id="E9DZB2"/>
<gene>
    <name evidence="1" type="ORF">MAC_02960</name>
</gene>
<dbReference type="GO" id="GO:0006508">
    <property type="term" value="P:proteolysis"/>
    <property type="evidence" value="ECO:0007669"/>
    <property type="project" value="UniProtKB-KW"/>
</dbReference>
<dbReference type="GO" id="GO:0008233">
    <property type="term" value="F:peptidase activity"/>
    <property type="evidence" value="ECO:0007669"/>
    <property type="project" value="UniProtKB-KW"/>
</dbReference>
<evidence type="ECO:0000313" key="1">
    <source>
        <dbReference type="EMBL" id="EFY91074.1"/>
    </source>
</evidence>
<keyword evidence="1" id="KW-0378">Hydrolase</keyword>
<organism evidence="2">
    <name type="scientific">Metarhizium acridum (strain CQMa 102)</name>
    <dbReference type="NCBI Taxonomy" id="655827"/>
    <lineage>
        <taxon>Eukaryota</taxon>
        <taxon>Fungi</taxon>
        <taxon>Dikarya</taxon>
        <taxon>Ascomycota</taxon>
        <taxon>Pezizomycotina</taxon>
        <taxon>Sordariomycetes</taxon>
        <taxon>Hypocreomycetidae</taxon>
        <taxon>Hypocreales</taxon>
        <taxon>Clavicipitaceae</taxon>
        <taxon>Metarhizium</taxon>
    </lineage>
</organism>
<accession>E9DZB2</accession>
<dbReference type="InParanoid" id="E9DZB2"/>
<dbReference type="STRING" id="655827.E9DZB2"/>
<evidence type="ECO:0000313" key="2">
    <source>
        <dbReference type="Proteomes" id="UP000002499"/>
    </source>
</evidence>
<dbReference type="HOGENOM" id="CLU_1627470_0_0_1"/>
<reference evidence="1 2" key="1">
    <citation type="journal article" date="2011" name="PLoS Genet.">
        <title>Genome sequencing and comparative transcriptomics of the model entomopathogenic fungi Metarhizium anisopliae and M. acridum.</title>
        <authorList>
            <person name="Gao Q."/>
            <person name="Jin K."/>
            <person name="Ying S.H."/>
            <person name="Zhang Y."/>
            <person name="Xiao G."/>
            <person name="Shang Y."/>
            <person name="Duan Z."/>
            <person name="Hu X."/>
            <person name="Xie X.Q."/>
            <person name="Zhou G."/>
            <person name="Peng G."/>
            <person name="Luo Z."/>
            <person name="Huang W."/>
            <person name="Wang B."/>
            <person name="Fang W."/>
            <person name="Wang S."/>
            <person name="Zhong Y."/>
            <person name="Ma L.J."/>
            <person name="St Leger R.J."/>
            <person name="Zhao G.P."/>
            <person name="Pei Y."/>
            <person name="Feng M.G."/>
            <person name="Xia Y."/>
            <person name="Wang C."/>
        </authorList>
    </citation>
    <scope>NUCLEOTIDE SEQUENCE [LARGE SCALE GENOMIC DNA]</scope>
    <source>
        <strain evidence="1 2">CQMa 102</strain>
    </source>
</reference>
<dbReference type="Proteomes" id="UP000002499">
    <property type="component" value="Unassembled WGS sequence"/>
</dbReference>
<sequence length="163" mass="17464">MEACGRMSPTLPKRMLPATAVPVTGQDPLNTTSTFLDSVAGQGGGAIRAWNAPRVSTIVEPAGLAFNDTEHRHASPLRLADNNTGAAEVVYKLANLPAVACVHSHPTPSATATSRSTLLRTYPPNRHAYSRISSRKRESMPGRQPIIEARTMTTLIILVSRTP</sequence>
<proteinExistence type="predicted"/>
<protein>
    <submittedName>
        <fullName evidence="1">Putative subtilisin-like protease</fullName>
    </submittedName>
</protein>
<keyword evidence="1" id="KW-0645">Protease</keyword>
<dbReference type="OrthoDB" id="10256524at2759"/>
<name>E9DZB2_METAQ</name>
<dbReference type="EMBL" id="GL698485">
    <property type="protein sequence ID" value="EFY91074.1"/>
    <property type="molecule type" value="Genomic_DNA"/>
</dbReference>